<dbReference type="Proteomes" id="UP000006247">
    <property type="component" value="Unassembled WGS sequence"/>
</dbReference>
<evidence type="ECO:0000259" key="1">
    <source>
        <dbReference type="Pfam" id="PF03819"/>
    </source>
</evidence>
<reference evidence="2 3" key="1">
    <citation type="submission" date="2009-01" db="EMBL/GenBank/DDBJ databases">
        <authorList>
            <person name="Fulton L."/>
            <person name="Clifton S."/>
            <person name="Chinwalla A.T."/>
            <person name="Mitreva M."/>
            <person name="Sodergren E."/>
            <person name="Weinstock G."/>
            <person name="Clifton S."/>
            <person name="Dooling D.J."/>
            <person name="Fulton B."/>
            <person name="Minx P."/>
            <person name="Pepin K.H."/>
            <person name="Johnson M."/>
            <person name="Bhonagiri V."/>
            <person name="Nash W.E."/>
            <person name="Mardis E.R."/>
            <person name="Wilson R.K."/>
        </authorList>
    </citation>
    <scope>NUCLEOTIDE SEQUENCE [LARGE SCALE GENOMIC DNA]</scope>
    <source>
        <strain evidence="2 3">ATCC 33806</strain>
    </source>
</reference>
<dbReference type="CDD" id="cd11528">
    <property type="entry name" value="NTP-PPase_MazG_Nterm"/>
    <property type="match status" value="1"/>
</dbReference>
<dbReference type="PANTHER" id="PTHR30522:SF0">
    <property type="entry name" value="NUCLEOSIDE TRIPHOSPHATE PYROPHOSPHOHYDROLASE"/>
    <property type="match status" value="1"/>
</dbReference>
<accession>C0E7P7</accession>
<dbReference type="GO" id="GO:0006203">
    <property type="term" value="P:dGTP catabolic process"/>
    <property type="evidence" value="ECO:0007669"/>
    <property type="project" value="TreeGrafter"/>
</dbReference>
<dbReference type="GO" id="GO:0046076">
    <property type="term" value="P:dTTP catabolic process"/>
    <property type="evidence" value="ECO:0007669"/>
    <property type="project" value="TreeGrafter"/>
</dbReference>
<dbReference type="Pfam" id="PF03819">
    <property type="entry name" value="MazG"/>
    <property type="match status" value="1"/>
</dbReference>
<evidence type="ECO:0000313" key="3">
    <source>
        <dbReference type="Proteomes" id="UP000006247"/>
    </source>
</evidence>
<dbReference type="EMBL" id="ACEB01000053">
    <property type="protein sequence ID" value="EEG25422.1"/>
    <property type="molecule type" value="Genomic_DNA"/>
</dbReference>
<dbReference type="RefSeq" id="WP_005523591.1">
    <property type="nucleotide sequence ID" value="NZ_EQ973332.1"/>
</dbReference>
<name>C0E7P7_9CORY</name>
<evidence type="ECO:0000313" key="2">
    <source>
        <dbReference type="EMBL" id="EEG25422.1"/>
    </source>
</evidence>
<feature type="domain" description="NTP pyrophosphohydrolase MazG-like" evidence="1">
    <location>
        <begin position="125"/>
        <end position="199"/>
    </location>
</feature>
<dbReference type="GO" id="GO:0047429">
    <property type="term" value="F:nucleoside triphosphate diphosphatase activity"/>
    <property type="evidence" value="ECO:0007669"/>
    <property type="project" value="TreeGrafter"/>
</dbReference>
<protein>
    <submittedName>
        <fullName evidence="2">MazG nucleotide pyrophosphohydrolase domain protein</fullName>
    </submittedName>
</protein>
<dbReference type="InterPro" id="IPR004518">
    <property type="entry name" value="MazG-like_dom"/>
</dbReference>
<dbReference type="GO" id="GO:0046081">
    <property type="term" value="P:dUTP catabolic process"/>
    <property type="evidence" value="ECO:0007669"/>
    <property type="project" value="TreeGrafter"/>
</dbReference>
<keyword evidence="2" id="KW-0378">Hydrolase</keyword>
<sequence length="223" mass="24929">MTALTIIVLVDPRWPDQIPLGIIPYLYGVGSSRLEVTPDIPAAARDHYHQLAALPAPPLLQPVARLVITSDDADPRLTEPAKTAEKIVEETATRIFRVPSRDDPAWQAQNIMRRALTVGEWEREQTHETLLPYLREETTELAEAITTQADDAELMAELGDVLLQVLFHAEIAARRGAFDFGDVVGSFIGKMRRRSPYLFDGTTSVVPQSEQKRLWELGKHVEG</sequence>
<organism evidence="2 3">
    <name type="scientific">Corynebacterium matruchotii ATCC 33806</name>
    <dbReference type="NCBI Taxonomy" id="566549"/>
    <lineage>
        <taxon>Bacteria</taxon>
        <taxon>Bacillati</taxon>
        <taxon>Actinomycetota</taxon>
        <taxon>Actinomycetes</taxon>
        <taxon>Mycobacteriales</taxon>
        <taxon>Corynebacteriaceae</taxon>
        <taxon>Corynebacterium</taxon>
    </lineage>
</organism>
<dbReference type="GO" id="GO:0046061">
    <property type="term" value="P:dATP catabolic process"/>
    <property type="evidence" value="ECO:0007669"/>
    <property type="project" value="TreeGrafter"/>
</dbReference>
<proteinExistence type="predicted"/>
<dbReference type="AlphaFoldDB" id="C0E7P7"/>
<gene>
    <name evidence="2" type="ORF">CORMATOL_03037</name>
</gene>
<dbReference type="PANTHER" id="PTHR30522">
    <property type="entry name" value="NUCLEOSIDE TRIPHOSPHATE PYROPHOSPHOHYDROLASE"/>
    <property type="match status" value="1"/>
</dbReference>
<dbReference type="SUPFAM" id="SSF101386">
    <property type="entry name" value="all-alpha NTP pyrophosphatases"/>
    <property type="match status" value="1"/>
</dbReference>
<dbReference type="GO" id="GO:0046047">
    <property type="term" value="P:TTP catabolic process"/>
    <property type="evidence" value="ECO:0007669"/>
    <property type="project" value="TreeGrafter"/>
</dbReference>
<dbReference type="HOGENOM" id="CLU_038356_3_2_11"/>
<dbReference type="InterPro" id="IPR048015">
    <property type="entry name" value="NTP-PPase_MazG-like_N"/>
</dbReference>
<comment type="caution">
    <text evidence="2">The sequence shown here is derived from an EMBL/GenBank/DDBJ whole genome shotgun (WGS) entry which is preliminary data.</text>
</comment>
<dbReference type="InterPro" id="IPR011551">
    <property type="entry name" value="NTP_PyrPHydrolase_MazG"/>
</dbReference>
<dbReference type="Gene3D" id="1.10.287.1080">
    <property type="entry name" value="MazG-like"/>
    <property type="match status" value="1"/>
</dbReference>
<dbReference type="GO" id="GO:0046052">
    <property type="term" value="P:UTP catabolic process"/>
    <property type="evidence" value="ECO:0007669"/>
    <property type="project" value="TreeGrafter"/>
</dbReference>